<evidence type="ECO:0000313" key="4">
    <source>
        <dbReference type="Proteomes" id="UP001525379"/>
    </source>
</evidence>
<dbReference type="RefSeq" id="WP_206394457.1">
    <property type="nucleotide sequence ID" value="NZ_JAFDPW010000001.1"/>
</dbReference>
<organism evidence="3 4">
    <name type="scientific">Pseudoclavibacter albus</name>
    <dbReference type="NCBI Taxonomy" id="272241"/>
    <lineage>
        <taxon>Bacteria</taxon>
        <taxon>Bacillati</taxon>
        <taxon>Actinomycetota</taxon>
        <taxon>Actinomycetes</taxon>
        <taxon>Micrococcales</taxon>
        <taxon>Microbacteriaceae</taxon>
        <taxon>Pseudoclavibacter</taxon>
    </lineage>
</organism>
<keyword evidence="1" id="KW-1133">Transmembrane helix</keyword>
<dbReference type="SUPFAM" id="SSF52540">
    <property type="entry name" value="P-loop containing nucleoside triphosphate hydrolases"/>
    <property type="match status" value="1"/>
</dbReference>
<feature type="domain" description="Dynamin N-terminal" evidence="2">
    <location>
        <begin position="47"/>
        <end position="211"/>
    </location>
</feature>
<keyword evidence="1" id="KW-0812">Transmembrane</keyword>
<accession>A0ABT2HWV3</accession>
<keyword evidence="4" id="KW-1185">Reference proteome</keyword>
<proteinExistence type="predicted"/>
<reference evidence="3 4" key="1">
    <citation type="submission" date="2022-04" db="EMBL/GenBank/DDBJ databases">
        <title>Human microbiome associated bacterial genomes.</title>
        <authorList>
            <person name="Sandstrom S."/>
            <person name="Salamzade R."/>
            <person name="Kalan L.R."/>
        </authorList>
    </citation>
    <scope>NUCLEOTIDE SEQUENCE [LARGE SCALE GENOMIC DNA]</scope>
    <source>
        <strain evidence="4">p3-SID1799</strain>
    </source>
</reference>
<evidence type="ECO:0000256" key="1">
    <source>
        <dbReference type="SAM" id="Phobius"/>
    </source>
</evidence>
<dbReference type="Proteomes" id="UP001525379">
    <property type="component" value="Unassembled WGS sequence"/>
</dbReference>
<evidence type="ECO:0000259" key="2">
    <source>
        <dbReference type="Pfam" id="PF00350"/>
    </source>
</evidence>
<name>A0ABT2HWV3_9MICO</name>
<dbReference type="EMBL" id="JALXSQ010000016">
    <property type="protein sequence ID" value="MCT2042788.1"/>
    <property type="molecule type" value="Genomic_DNA"/>
</dbReference>
<dbReference type="PANTHER" id="PTHR43681:SF1">
    <property type="entry name" value="SARCALUMENIN"/>
    <property type="match status" value="1"/>
</dbReference>
<gene>
    <name evidence="3" type="ORF">M3D15_05500</name>
</gene>
<sequence length="619" mass="68699">MNQGQQVNTGAAVFRKMRAVGQKLGEDEEFDRILERMKEARTGHPSIVMVGEISRGKSTLVNALLGQPGLAPVDAAETTALVVNYTPTSPEHPAGSAVLEFEYEPRFRDVPLPELASWTRVGGEKLRESEEAPKQAVVHVDSWLLPKCVIVDTPGTGGLSEAYARRAFDRAERASVLVLVTDAGGRISSHALEFLKHCADKVAQVIVVVNKIDAHRNNWRSIVEEDRAILAQAGPGLGNIPILGMSARWAEQAAAEPDPAKRQKLLEYSLINDFIQVVNRALKQADEIPAQNALRQAQSALKPHLETRLVERAALIDAAEAAKNPDAAEDAELIRAKEKREELMLTFDDSKYDWPAAIEDLRGDLQMKVSARTRHFQNVWKDKVEASWNGLTKEKALVMQNELDAALEVEMTEHIRETIFRCAGLVKWLYAEAGMAPTPELLHTFGVRKDAWRGQRHEQFERRGQKMDARMLLGSAMMGSGIARLALVGAGAAVAMPAALGVAVVMGGTTLWTGKRKQNKQAVLQVIQDRTTEMRELLERFTRQSITLIQTEAKKQFDRDLKKSVNKAKEEVVRIQKARSATVEERQARLRQLEPQITELKRLLADADRELGTRSAARG</sequence>
<dbReference type="PANTHER" id="PTHR43681">
    <property type="entry name" value="TRANSMEMBRANE GTPASE FZO"/>
    <property type="match status" value="1"/>
</dbReference>
<protein>
    <submittedName>
        <fullName evidence="3">Dynamin family protein</fullName>
    </submittedName>
</protein>
<keyword evidence="1" id="KW-0472">Membrane</keyword>
<dbReference type="Gene3D" id="3.40.50.300">
    <property type="entry name" value="P-loop containing nucleotide triphosphate hydrolases"/>
    <property type="match status" value="1"/>
</dbReference>
<dbReference type="InterPro" id="IPR051943">
    <property type="entry name" value="TRAFAC_Dynamin-like_GTPase"/>
</dbReference>
<dbReference type="Pfam" id="PF00350">
    <property type="entry name" value="Dynamin_N"/>
    <property type="match status" value="1"/>
</dbReference>
<dbReference type="InterPro" id="IPR045063">
    <property type="entry name" value="Dynamin_N"/>
</dbReference>
<comment type="caution">
    <text evidence="3">The sequence shown here is derived from an EMBL/GenBank/DDBJ whole genome shotgun (WGS) entry which is preliminary data.</text>
</comment>
<dbReference type="InterPro" id="IPR027417">
    <property type="entry name" value="P-loop_NTPase"/>
</dbReference>
<feature type="transmembrane region" description="Helical" evidence="1">
    <location>
        <begin position="493"/>
        <end position="512"/>
    </location>
</feature>
<evidence type="ECO:0000313" key="3">
    <source>
        <dbReference type="EMBL" id="MCT2042788.1"/>
    </source>
</evidence>